<feature type="transmembrane region" description="Helical" evidence="7">
    <location>
        <begin position="321"/>
        <end position="347"/>
    </location>
</feature>
<organism evidence="9 10">
    <name type="scientific">Aquimarina rubra</name>
    <dbReference type="NCBI Taxonomy" id="1920033"/>
    <lineage>
        <taxon>Bacteria</taxon>
        <taxon>Pseudomonadati</taxon>
        <taxon>Bacteroidota</taxon>
        <taxon>Flavobacteriia</taxon>
        <taxon>Flavobacteriales</taxon>
        <taxon>Flavobacteriaceae</taxon>
        <taxon>Aquimarina</taxon>
    </lineage>
</organism>
<evidence type="ECO:0000256" key="3">
    <source>
        <dbReference type="ARBA" id="ARBA00022475"/>
    </source>
</evidence>
<evidence type="ECO:0000256" key="1">
    <source>
        <dbReference type="ARBA" id="ARBA00004651"/>
    </source>
</evidence>
<keyword evidence="4 7" id="KW-0812">Transmembrane</keyword>
<keyword evidence="5 7" id="KW-1133">Transmembrane helix</keyword>
<dbReference type="Pfam" id="PF02687">
    <property type="entry name" value="FtsX"/>
    <property type="match status" value="1"/>
</dbReference>
<evidence type="ECO:0000256" key="7">
    <source>
        <dbReference type="SAM" id="Phobius"/>
    </source>
</evidence>
<feature type="transmembrane region" description="Helical" evidence="7">
    <location>
        <begin position="367"/>
        <end position="390"/>
    </location>
</feature>
<feature type="transmembrane region" description="Helical" evidence="7">
    <location>
        <begin position="21"/>
        <end position="49"/>
    </location>
</feature>
<evidence type="ECO:0000256" key="2">
    <source>
        <dbReference type="ARBA" id="ARBA00005236"/>
    </source>
</evidence>
<dbReference type="Proteomes" id="UP001597319">
    <property type="component" value="Unassembled WGS sequence"/>
</dbReference>
<dbReference type="InterPro" id="IPR051447">
    <property type="entry name" value="Lipoprotein-release_system"/>
</dbReference>
<evidence type="ECO:0000259" key="8">
    <source>
        <dbReference type="Pfam" id="PF02687"/>
    </source>
</evidence>
<keyword evidence="6 7" id="KW-0472">Membrane</keyword>
<accession>A0ABW5LIP0</accession>
<dbReference type="PANTHER" id="PTHR30489:SF0">
    <property type="entry name" value="LIPOPROTEIN-RELEASING SYSTEM TRANSMEMBRANE PROTEIN LOLE"/>
    <property type="match status" value="1"/>
</dbReference>
<evidence type="ECO:0000256" key="5">
    <source>
        <dbReference type="ARBA" id="ARBA00022989"/>
    </source>
</evidence>
<evidence type="ECO:0000256" key="6">
    <source>
        <dbReference type="ARBA" id="ARBA00023136"/>
    </source>
</evidence>
<evidence type="ECO:0000256" key="4">
    <source>
        <dbReference type="ARBA" id="ARBA00022692"/>
    </source>
</evidence>
<evidence type="ECO:0000313" key="10">
    <source>
        <dbReference type="Proteomes" id="UP001597319"/>
    </source>
</evidence>
<protein>
    <submittedName>
        <fullName evidence="9">ABC transporter permease</fullName>
    </submittedName>
</protein>
<name>A0ABW5LIP0_9FLAO</name>
<dbReference type="InterPro" id="IPR003838">
    <property type="entry name" value="ABC3_permease_C"/>
</dbReference>
<feature type="domain" description="ABC3 transporter permease C-terminal" evidence="8">
    <location>
        <begin position="278"/>
        <end position="395"/>
    </location>
</feature>
<gene>
    <name evidence="9" type="ORF">ACFSR1_11920</name>
</gene>
<reference evidence="10" key="1">
    <citation type="journal article" date="2019" name="Int. J. Syst. Evol. Microbiol.">
        <title>The Global Catalogue of Microorganisms (GCM) 10K type strain sequencing project: providing services to taxonomists for standard genome sequencing and annotation.</title>
        <authorList>
            <consortium name="The Broad Institute Genomics Platform"/>
            <consortium name="The Broad Institute Genome Sequencing Center for Infectious Disease"/>
            <person name="Wu L."/>
            <person name="Ma J."/>
        </authorList>
    </citation>
    <scope>NUCLEOTIDE SEQUENCE [LARGE SCALE GENOMIC DNA]</scope>
    <source>
        <strain evidence="10">KCTC 52274</strain>
    </source>
</reference>
<dbReference type="EMBL" id="JBHULE010000019">
    <property type="protein sequence ID" value="MFD2563377.1"/>
    <property type="molecule type" value="Genomic_DNA"/>
</dbReference>
<keyword evidence="10" id="KW-1185">Reference proteome</keyword>
<feature type="transmembrane region" description="Helical" evidence="7">
    <location>
        <begin position="274"/>
        <end position="300"/>
    </location>
</feature>
<comment type="similarity">
    <text evidence="2">Belongs to the ABC-4 integral membrane protein family. LolC/E subfamily.</text>
</comment>
<evidence type="ECO:0000313" key="9">
    <source>
        <dbReference type="EMBL" id="MFD2563377.1"/>
    </source>
</evidence>
<dbReference type="RefSeq" id="WP_378292743.1">
    <property type="nucleotide sequence ID" value="NZ_JBHULE010000019.1"/>
</dbReference>
<comment type="subcellular location">
    <subcellularLocation>
        <location evidence="1">Cell membrane</location>
        <topology evidence="1">Multi-pass membrane protein</topology>
    </subcellularLocation>
</comment>
<proteinExistence type="inferred from homology"/>
<sequence>MKFSYYIAKRYLFSPGSSNAINIITGIAAAGVVIGAMSLFIVLCGFAGLKDFSLQFSSYFDPDLKLFPASGKTFAFTDSQKEKLANLEGVASFSEIIEERVFLEFKDKQKTGFIKGIDANYKNVIQTDSIIFAGEWLTGNDAQVVAGFGISRELGMGVEQIYTNFLNIYVPKPGKGIPKDPSKAFRKKTAVNTGIYTVNEDLDKKYIFSTIGLARDLLKIPEGFVTNIELKLSPDVDEEDIKEQLQTLFADQVIIKNRIQLNDTLYKMLNTENLASYLVITLIAIIALFNVAGAIIMMIIDKKSNIKTLYNLGATLPKIRAIFLLQGSLMTILGALLGLLLGFIVIVCQQQFGLLMITPSLPYPTKITVVSFVLVFFTITVIGIVASLLASSRINQKLVSF</sequence>
<comment type="caution">
    <text evidence="9">The sequence shown here is derived from an EMBL/GenBank/DDBJ whole genome shotgun (WGS) entry which is preliminary data.</text>
</comment>
<dbReference type="PANTHER" id="PTHR30489">
    <property type="entry name" value="LIPOPROTEIN-RELEASING SYSTEM TRANSMEMBRANE PROTEIN LOLE"/>
    <property type="match status" value="1"/>
</dbReference>
<keyword evidence="3" id="KW-1003">Cell membrane</keyword>